<evidence type="ECO:0000313" key="11">
    <source>
        <dbReference type="EMBL" id="USW54672.1"/>
    </source>
</evidence>
<dbReference type="EMBL" id="CP099423">
    <property type="protein sequence ID" value="USW54672.1"/>
    <property type="molecule type" value="Genomic_DNA"/>
</dbReference>
<dbReference type="AlphaFoldDB" id="A0A9Q9AZE4"/>
<dbReference type="GO" id="GO:0016586">
    <property type="term" value="C:RSC-type complex"/>
    <property type="evidence" value="ECO:0007669"/>
    <property type="project" value="InterPro"/>
</dbReference>
<feature type="region of interest" description="Disordered" evidence="9">
    <location>
        <begin position="170"/>
        <end position="249"/>
    </location>
</feature>
<evidence type="ECO:0000256" key="1">
    <source>
        <dbReference type="ARBA" id="ARBA00004123"/>
    </source>
</evidence>
<evidence type="ECO:0000313" key="12">
    <source>
        <dbReference type="Proteomes" id="UP001056384"/>
    </source>
</evidence>
<comment type="subcellular location">
    <subcellularLocation>
        <location evidence="1">Nucleus</location>
    </subcellularLocation>
</comment>
<dbReference type="InterPro" id="IPR037382">
    <property type="entry name" value="Rsc/polybromo"/>
</dbReference>
<dbReference type="PROSITE" id="PS50014">
    <property type="entry name" value="BROMODOMAIN_2"/>
    <property type="match status" value="2"/>
</dbReference>
<keyword evidence="3" id="KW-0156">Chromatin regulator</keyword>
<feature type="domain" description="Bromo" evidence="10">
    <location>
        <begin position="60"/>
        <end position="130"/>
    </location>
</feature>
<evidence type="ECO:0000256" key="3">
    <source>
        <dbReference type="ARBA" id="ARBA00022853"/>
    </source>
</evidence>
<keyword evidence="7" id="KW-0539">Nucleus</keyword>
<evidence type="ECO:0000256" key="5">
    <source>
        <dbReference type="ARBA" id="ARBA00023117"/>
    </source>
</evidence>
<evidence type="ECO:0000256" key="8">
    <source>
        <dbReference type="PROSITE-ProRule" id="PRU00035"/>
    </source>
</evidence>
<evidence type="ECO:0000259" key="10">
    <source>
        <dbReference type="PROSITE" id="PS50014"/>
    </source>
</evidence>
<feature type="region of interest" description="Disordered" evidence="9">
    <location>
        <begin position="426"/>
        <end position="471"/>
    </location>
</feature>
<dbReference type="InterPro" id="IPR018359">
    <property type="entry name" value="Bromodomain_CS"/>
</dbReference>
<evidence type="ECO:0000256" key="4">
    <source>
        <dbReference type="ARBA" id="ARBA00023015"/>
    </source>
</evidence>
<dbReference type="PANTHER" id="PTHR16062">
    <property type="entry name" value="SWI/SNF-RELATED"/>
    <property type="match status" value="1"/>
</dbReference>
<reference evidence="11" key="1">
    <citation type="submission" date="2022-06" db="EMBL/GenBank/DDBJ databases">
        <title>Complete genome sequences of two strains of the flax pathogen Septoria linicola.</title>
        <authorList>
            <person name="Lapalu N."/>
            <person name="Simon A."/>
            <person name="Demenou B."/>
            <person name="Paumier D."/>
            <person name="Guillot M.-P."/>
            <person name="Gout L."/>
            <person name="Valade R."/>
        </authorList>
    </citation>
    <scope>NUCLEOTIDE SEQUENCE</scope>
    <source>
        <strain evidence="11">SE15195</strain>
    </source>
</reference>
<evidence type="ECO:0000256" key="9">
    <source>
        <dbReference type="SAM" id="MobiDB-lite"/>
    </source>
</evidence>
<dbReference type="Pfam" id="PF22994">
    <property type="entry name" value="RSC4_Ig_like"/>
    <property type="match status" value="1"/>
</dbReference>
<name>A0A9Q9AZE4_9PEZI</name>
<keyword evidence="2" id="KW-0677">Repeat</keyword>
<dbReference type="Proteomes" id="UP001056384">
    <property type="component" value="Chromosome 6"/>
</dbReference>
<keyword evidence="4" id="KW-0805">Transcription regulation</keyword>
<dbReference type="Gene3D" id="1.20.920.10">
    <property type="entry name" value="Bromodomain-like"/>
    <property type="match status" value="2"/>
</dbReference>
<dbReference type="PROSITE" id="PS00633">
    <property type="entry name" value="BROMODOMAIN_1"/>
    <property type="match status" value="1"/>
</dbReference>
<feature type="region of interest" description="Disordered" evidence="9">
    <location>
        <begin position="373"/>
        <end position="412"/>
    </location>
</feature>
<keyword evidence="12" id="KW-1185">Reference proteome</keyword>
<accession>A0A9Q9AZE4</accession>
<dbReference type="CDD" id="cd04369">
    <property type="entry name" value="Bromodomain"/>
    <property type="match status" value="2"/>
</dbReference>
<dbReference type="FunFam" id="1.20.920.10:FF:000083">
    <property type="entry name" value="WGS project CABT00000000 data, contig 2.8"/>
    <property type="match status" value="1"/>
</dbReference>
<feature type="domain" description="Bromo" evidence="10">
    <location>
        <begin position="273"/>
        <end position="352"/>
    </location>
</feature>
<organism evidence="11 12">
    <name type="scientific">Septoria linicola</name>
    <dbReference type="NCBI Taxonomy" id="215465"/>
    <lineage>
        <taxon>Eukaryota</taxon>
        <taxon>Fungi</taxon>
        <taxon>Dikarya</taxon>
        <taxon>Ascomycota</taxon>
        <taxon>Pezizomycotina</taxon>
        <taxon>Dothideomycetes</taxon>
        <taxon>Dothideomycetidae</taxon>
        <taxon>Mycosphaerellales</taxon>
        <taxon>Mycosphaerellaceae</taxon>
        <taxon>Septoria</taxon>
    </lineage>
</organism>
<evidence type="ECO:0000256" key="2">
    <source>
        <dbReference type="ARBA" id="ARBA00022737"/>
    </source>
</evidence>
<dbReference type="Pfam" id="PF00439">
    <property type="entry name" value="Bromodomain"/>
    <property type="match status" value="2"/>
</dbReference>
<dbReference type="GO" id="GO:0006368">
    <property type="term" value="P:transcription elongation by RNA polymerase II"/>
    <property type="evidence" value="ECO:0007669"/>
    <property type="project" value="TreeGrafter"/>
</dbReference>
<keyword evidence="5 8" id="KW-0103">Bromodomain</keyword>
<evidence type="ECO:0000256" key="6">
    <source>
        <dbReference type="ARBA" id="ARBA00023163"/>
    </source>
</evidence>
<feature type="region of interest" description="Disordered" evidence="9">
    <location>
        <begin position="1"/>
        <end position="41"/>
    </location>
</feature>
<keyword evidence="6" id="KW-0804">Transcription</keyword>
<sequence>MDSSRKRKAQALNATPSASEGSATKKLKLLNSNPKPSAERSVQAIGNKLIAQLNNATDKTGRPITDAFVDLPPKDELPDYYQVIRLPISISMIEEKLQTNAYATVSALESDFKRMIQNAKDYNEPKSEIYEDAERIRKLIYNYMKINNPAYSDSNYSAVATPIPGLTKITLTNGSHHPQAVQPPPTKAAPTPKPVKDERPAKEDSSGFRISLGPRGSDKVAEKASEPPSDRKSSVAPSVADGGEDESMDFTGKTFQQAQEMIIAEMIRYTDEEGLEIFTPFVFLPSRSLVDYYRYIKHPVSLKSVQKRVRGQHGRNAPTGISDFKTWDTFEQEVSFIWRNARDYNEDGSDMYALAGDLEEHFKSRLAEAKELVKEPQSTRIKLGGPQPQTKSGVTLSLSQSRPSPSPSMTVDNDALARQRNLVQAGVNGSSSAPQPQPDVRPVPAANGIVRQPSQGTIRPPSAGLAGSPPLQTVKNEKMATLSPAPHATAPAVQQPTTNGMMPPPMVRAPSGTSNQAQPTLPVNSFSYTAPSLLPPTAIRQYPASEALLPLVTLHTHPQLKVAKPFSMSVTPHLSLSHNSTTVTIPATHFFLQIQPTISRELALNRAYKIFVTMNGTRLTQRDTSYHQETGKRTHSYDGNLAHGVNRIEIEVAAAKAGDNGDGKGLDIEKVTVFAHLTRA</sequence>
<feature type="compositionally biased region" description="Pro residues" evidence="9">
    <location>
        <begin position="181"/>
        <end position="193"/>
    </location>
</feature>
<feature type="compositionally biased region" description="Basic and acidic residues" evidence="9">
    <location>
        <begin position="194"/>
        <end position="206"/>
    </location>
</feature>
<proteinExistence type="predicted"/>
<dbReference type="GO" id="GO:0003682">
    <property type="term" value="F:chromatin binding"/>
    <property type="evidence" value="ECO:0007669"/>
    <property type="project" value="TreeGrafter"/>
</dbReference>
<dbReference type="PANTHER" id="PTHR16062:SF19">
    <property type="entry name" value="PROTEIN POLYBROMO-1"/>
    <property type="match status" value="1"/>
</dbReference>
<dbReference type="InterPro" id="IPR036427">
    <property type="entry name" value="Bromodomain-like_sf"/>
</dbReference>
<feature type="compositionally biased region" description="Basic and acidic residues" evidence="9">
    <location>
        <begin position="216"/>
        <end position="233"/>
    </location>
</feature>
<dbReference type="InterPro" id="IPR054551">
    <property type="entry name" value="RSC4_Ig-like"/>
</dbReference>
<evidence type="ECO:0000256" key="7">
    <source>
        <dbReference type="ARBA" id="ARBA00023242"/>
    </source>
</evidence>
<dbReference type="GO" id="GO:0006338">
    <property type="term" value="P:chromatin remodeling"/>
    <property type="evidence" value="ECO:0007669"/>
    <property type="project" value="InterPro"/>
</dbReference>
<dbReference type="SMART" id="SM00297">
    <property type="entry name" value="BROMO"/>
    <property type="match status" value="2"/>
</dbReference>
<gene>
    <name evidence="11" type="ORF">Slin15195_G079910</name>
</gene>
<feature type="compositionally biased region" description="Polar residues" evidence="9">
    <location>
        <begin position="12"/>
        <end position="22"/>
    </location>
</feature>
<protein>
    <submittedName>
        <fullName evidence="11">Bromodomain-containing protein</fullName>
    </submittedName>
</protein>
<dbReference type="InterPro" id="IPR001487">
    <property type="entry name" value="Bromodomain"/>
</dbReference>
<dbReference type="PRINTS" id="PR00503">
    <property type="entry name" value="BROMODOMAIN"/>
</dbReference>
<dbReference type="SUPFAM" id="SSF47370">
    <property type="entry name" value="Bromodomain"/>
    <property type="match status" value="2"/>
</dbReference>